<dbReference type="InterPro" id="IPR036612">
    <property type="entry name" value="KH_dom_type_1_sf"/>
</dbReference>
<dbReference type="CDD" id="cd02393">
    <property type="entry name" value="KH-I_PNPase"/>
    <property type="match status" value="1"/>
</dbReference>
<dbReference type="InterPro" id="IPR012340">
    <property type="entry name" value="NA-bd_OB-fold"/>
</dbReference>
<dbReference type="NCBIfam" id="NF008805">
    <property type="entry name" value="PRK11824.1"/>
    <property type="match status" value="1"/>
</dbReference>
<dbReference type="InterPro" id="IPR014069">
    <property type="entry name" value="GPSI/PNP"/>
</dbReference>
<proteinExistence type="inferred from homology"/>
<dbReference type="Gene3D" id="3.30.1370.10">
    <property type="entry name" value="K Homology domain, type 1"/>
    <property type="match status" value="1"/>
</dbReference>
<comment type="cofactor">
    <cofactor evidence="8">
        <name>Mg(2+)</name>
        <dbReference type="ChEBI" id="CHEBI:18420"/>
    </cofactor>
</comment>
<dbReference type="GO" id="GO:0000175">
    <property type="term" value="F:3'-5'-RNA exonuclease activity"/>
    <property type="evidence" value="ECO:0007669"/>
    <property type="project" value="TreeGrafter"/>
</dbReference>
<dbReference type="InterPro" id="IPR027408">
    <property type="entry name" value="PNPase/RNase_PH_dom_sf"/>
</dbReference>
<dbReference type="SMART" id="SM00322">
    <property type="entry name" value="KH"/>
    <property type="match status" value="1"/>
</dbReference>
<comment type="catalytic activity">
    <reaction evidence="8">
        <text>RNA(n+1) + phosphate = RNA(n) + a ribonucleoside 5'-diphosphate</text>
        <dbReference type="Rhea" id="RHEA:22096"/>
        <dbReference type="Rhea" id="RHEA-COMP:14527"/>
        <dbReference type="Rhea" id="RHEA-COMP:17342"/>
        <dbReference type="ChEBI" id="CHEBI:43474"/>
        <dbReference type="ChEBI" id="CHEBI:57930"/>
        <dbReference type="ChEBI" id="CHEBI:140395"/>
        <dbReference type="EC" id="2.7.7.8"/>
    </reaction>
</comment>
<dbReference type="GO" id="GO:0006402">
    <property type="term" value="P:mRNA catabolic process"/>
    <property type="evidence" value="ECO:0007669"/>
    <property type="project" value="UniProtKB-UniRule"/>
</dbReference>
<evidence type="ECO:0000256" key="3">
    <source>
        <dbReference type="ARBA" id="ARBA00022679"/>
    </source>
</evidence>
<organism evidence="11 12">
    <name type="scientific">Parascardovia denticolens DSM 10105 = JCM 12538</name>
    <dbReference type="NCBI Taxonomy" id="864564"/>
    <lineage>
        <taxon>Bacteria</taxon>
        <taxon>Bacillati</taxon>
        <taxon>Actinomycetota</taxon>
        <taxon>Actinomycetes</taxon>
        <taxon>Bifidobacteriales</taxon>
        <taxon>Bifidobacteriaceae</taxon>
        <taxon>Parascardovia</taxon>
    </lineage>
</organism>
<keyword evidence="4 8" id="KW-0548">Nucleotidyltransferase</keyword>
<evidence type="ECO:0000313" key="12">
    <source>
        <dbReference type="Proteomes" id="UP000004946"/>
    </source>
</evidence>
<feature type="compositionally biased region" description="Basic and acidic residues" evidence="9">
    <location>
        <begin position="787"/>
        <end position="842"/>
    </location>
</feature>
<dbReference type="SUPFAM" id="SSF46915">
    <property type="entry name" value="Polynucleotide phosphorylase/guanosine pentaphosphate synthase (PNPase/GPSI), domain 3"/>
    <property type="match status" value="1"/>
</dbReference>
<evidence type="ECO:0000256" key="2">
    <source>
        <dbReference type="ARBA" id="ARBA00022490"/>
    </source>
</evidence>
<dbReference type="PANTHER" id="PTHR11252:SF0">
    <property type="entry name" value="POLYRIBONUCLEOTIDE NUCLEOTIDYLTRANSFERASE 1, MITOCHONDRIAL"/>
    <property type="match status" value="1"/>
</dbReference>
<dbReference type="PROSITE" id="PS50084">
    <property type="entry name" value="KH_TYPE_1"/>
    <property type="match status" value="1"/>
</dbReference>
<keyword evidence="5 8" id="KW-0479">Metal-binding</keyword>
<dbReference type="InterPro" id="IPR036456">
    <property type="entry name" value="PNPase_PH_RNA-bd_sf"/>
</dbReference>
<keyword evidence="6 8" id="KW-0460">Magnesium</keyword>
<dbReference type="EC" id="2.7.7.8" evidence="8"/>
<dbReference type="GO" id="GO:0005829">
    <property type="term" value="C:cytosol"/>
    <property type="evidence" value="ECO:0007669"/>
    <property type="project" value="TreeGrafter"/>
</dbReference>
<protein>
    <recommendedName>
        <fullName evidence="8">Polyribonucleotide nucleotidyltransferase</fullName>
        <ecNumber evidence="8">2.7.7.8</ecNumber>
    </recommendedName>
    <alternativeName>
        <fullName evidence="8">Polynucleotide phosphorylase</fullName>
        <shortName evidence="8">PNPase</shortName>
    </alternativeName>
</protein>
<dbReference type="Proteomes" id="UP000004946">
    <property type="component" value="Chromosome"/>
</dbReference>
<comment type="function">
    <text evidence="8">Involved in mRNA degradation. Catalyzes the phosphorolysis of single-stranded polyribonucleotides processively in the 3'- to 5'-direction.</text>
</comment>
<dbReference type="EMBL" id="AEON01000001">
    <property type="protein sequence ID" value="EFT83595.1"/>
    <property type="molecule type" value="Genomic_DNA"/>
</dbReference>
<dbReference type="FunFam" id="3.30.1370.10:FF:000001">
    <property type="entry name" value="Polyribonucleotide nucleotidyltransferase"/>
    <property type="match status" value="1"/>
</dbReference>
<dbReference type="GO" id="GO:0004654">
    <property type="term" value="F:polyribonucleotide nucleotidyltransferase activity"/>
    <property type="evidence" value="ECO:0007669"/>
    <property type="project" value="UniProtKB-UniRule"/>
</dbReference>
<feature type="domain" description="S1 motif" evidence="10">
    <location>
        <begin position="702"/>
        <end position="774"/>
    </location>
</feature>
<feature type="compositionally biased region" description="Basic and acidic residues" evidence="9">
    <location>
        <begin position="941"/>
        <end position="952"/>
    </location>
</feature>
<feature type="binding site" evidence="8">
    <location>
        <position position="571"/>
    </location>
    <ligand>
        <name>Mg(2+)</name>
        <dbReference type="ChEBI" id="CHEBI:18420"/>
    </ligand>
</feature>
<dbReference type="InterPro" id="IPR001247">
    <property type="entry name" value="ExoRNase_PH_dom1"/>
</dbReference>
<dbReference type="NCBIfam" id="TIGR02696">
    <property type="entry name" value="pppGpp_PNP"/>
    <property type="match status" value="1"/>
</dbReference>
<dbReference type="SUPFAM" id="SSF55666">
    <property type="entry name" value="Ribonuclease PH domain 2-like"/>
    <property type="match status" value="2"/>
</dbReference>
<dbReference type="InterPro" id="IPR003029">
    <property type="entry name" value="S1_domain"/>
</dbReference>
<dbReference type="FunFam" id="3.30.230.70:FF:000001">
    <property type="entry name" value="Polyribonucleotide nucleotidyltransferase"/>
    <property type="match status" value="1"/>
</dbReference>
<dbReference type="SUPFAM" id="SSF54791">
    <property type="entry name" value="Eukaryotic type KH-domain (KH-domain type I)"/>
    <property type="match status" value="1"/>
</dbReference>
<dbReference type="SUPFAM" id="SSF50249">
    <property type="entry name" value="Nucleic acid-binding proteins"/>
    <property type="match status" value="1"/>
</dbReference>
<feature type="region of interest" description="Disordered" evidence="9">
    <location>
        <begin position="1"/>
        <end position="32"/>
    </location>
</feature>
<dbReference type="InterPro" id="IPR015848">
    <property type="entry name" value="PNPase_PH_RNA-bd_bac/org-type"/>
</dbReference>
<keyword evidence="3 8" id="KW-0808">Transferase</keyword>
<dbReference type="Gene3D" id="3.30.230.70">
    <property type="entry name" value="GHMP Kinase, N-terminal domain"/>
    <property type="match status" value="2"/>
</dbReference>
<dbReference type="PANTHER" id="PTHR11252">
    <property type="entry name" value="POLYRIBONUCLEOTIDE NUCLEOTIDYLTRANSFERASE"/>
    <property type="match status" value="1"/>
</dbReference>
<dbReference type="HAMAP" id="MF_01595">
    <property type="entry name" value="PNPase"/>
    <property type="match status" value="1"/>
</dbReference>
<dbReference type="GO" id="GO:0003723">
    <property type="term" value="F:RNA binding"/>
    <property type="evidence" value="ECO:0007669"/>
    <property type="project" value="UniProtKB-UniRule"/>
</dbReference>
<accession>E6K1B4</accession>
<dbReference type="Pfam" id="PF00575">
    <property type="entry name" value="S1"/>
    <property type="match status" value="1"/>
</dbReference>
<dbReference type="InterPro" id="IPR020568">
    <property type="entry name" value="Ribosomal_Su5_D2-typ_SF"/>
</dbReference>
<dbReference type="PROSITE" id="PS50126">
    <property type="entry name" value="S1"/>
    <property type="match status" value="1"/>
</dbReference>
<comment type="caution">
    <text evidence="11">The sequence shown here is derived from an EMBL/GenBank/DDBJ whole genome shotgun (WGS) entry which is preliminary data.</text>
</comment>
<feature type="compositionally biased region" description="Basic and acidic residues" evidence="9">
    <location>
        <begin position="850"/>
        <end position="925"/>
    </location>
</feature>
<comment type="similarity">
    <text evidence="1 8">Belongs to the polyribonucleotide nucleotidyltransferase family.</text>
</comment>
<name>E6K1B4_PARDN</name>
<evidence type="ECO:0000256" key="7">
    <source>
        <dbReference type="ARBA" id="ARBA00022884"/>
    </source>
</evidence>
<feature type="region of interest" description="Disordered" evidence="9">
    <location>
        <begin position="771"/>
        <end position="966"/>
    </location>
</feature>
<dbReference type="HOGENOM" id="CLU_004217_1_0_11"/>
<evidence type="ECO:0000256" key="9">
    <source>
        <dbReference type="SAM" id="MobiDB-lite"/>
    </source>
</evidence>
<dbReference type="NCBIfam" id="TIGR03591">
    <property type="entry name" value="polynuc_phos"/>
    <property type="match status" value="1"/>
</dbReference>
<comment type="subcellular location">
    <subcellularLocation>
        <location evidence="8">Cytoplasm</location>
    </subcellularLocation>
</comment>
<dbReference type="InterPro" id="IPR012162">
    <property type="entry name" value="PNPase"/>
</dbReference>
<evidence type="ECO:0000256" key="1">
    <source>
        <dbReference type="ARBA" id="ARBA00007404"/>
    </source>
</evidence>
<dbReference type="Gene3D" id="2.40.50.140">
    <property type="entry name" value="Nucleic acid-binding proteins"/>
    <property type="match status" value="1"/>
</dbReference>
<dbReference type="InterPro" id="IPR004087">
    <property type="entry name" value="KH_dom"/>
</dbReference>
<sequence length="966" mass="107032">MIKALHQGLPNADRSRIRLQSPRAADDSQEGLANEVDRKIKEEPMEGPDIKAVEAVIDNGSFGKRVLRFETGRLAQQADGAVAAYLDNDSMVLSTTTAGSSPKENFDFFPLTVDVEEKMYAAGKIPGSFFRREGRPSSEAILACRIIDRPLRPLFPHTLRNEVQVVETILSINPDDSYDMIAMNAASASTMISGLPFEGPVSGVRLALIDDQWVAFPSWSERERAVFELVVAGRVLDNGDVAIAMIEAGAGKNAWKLIYDEGMTKPDEVVVAGGLEAAKPFIKVICQAQNELKAQAAKDTKDFPLFPEYTEDLYNRIDQIAHSDLDEALSIAEKLPRQDRISQIKQGVVETLTSEFTGMEDAEKEKEIGNAFKELQRQIVRRRILTQDYRIDGRGLSDIRTLSAEVDVVPRVHGSALFQRGETQILGVTTLNMLKMEQTTDALSGPDTKRYMHNYEMPPYSTGETGRVGSPKRREIGHGALAERALIPVLPSREEFPYAIRQVSEAIGSNGSTSMGSVCASTMSLLDAGVPLKAPVAGIAMGLVSGEVDGQMVYKTLTDILGAEDAFGDMDFKVAGTSEFITALQLDTKLDGIPADILAGALQQAYEARTTILEVIDECIDGVNEMSPYAPRIITTKVPVDKIGEVIGPKGKMINEIQEKTGAEVSIEDDGTVYIASEGGEAAEAARQIIDQITHPHIPEAGEKYQGKVVKTTSFGAFVNLTPGTDGLLHISQIRNLANGDRIDAVEDVLREGDTVEVVVQGVDDKGKISLAIPGFENEEGNGGSRGGDRGGRGSHDRGPRGGRDDRSSRGDRGDRGDRGRSIRYDREDRGDRDDRRSRSDRFDEDDRDFDDRPSRSDRRPRSSRADRYDDDRRSDDRRNPRYEEDDRSDRSDRDDRDDRGYRSDRGRGSRSRRSDWSDRSDRGRSGHGRAPHFEEDENYDEYRAAREERTSRPRRRVRRDFDFDD</sequence>
<dbReference type="GO" id="GO:0006396">
    <property type="term" value="P:RNA processing"/>
    <property type="evidence" value="ECO:0007669"/>
    <property type="project" value="InterPro"/>
</dbReference>
<keyword evidence="7 8" id="KW-0694">RNA-binding</keyword>
<dbReference type="Pfam" id="PF01138">
    <property type="entry name" value="RNase_PH"/>
    <property type="match status" value="2"/>
</dbReference>
<dbReference type="Pfam" id="PF00013">
    <property type="entry name" value="KH_1"/>
    <property type="match status" value="1"/>
</dbReference>
<keyword evidence="12" id="KW-1185">Reference proteome</keyword>
<reference evidence="11 12" key="1">
    <citation type="submission" date="2010-12" db="EMBL/GenBank/DDBJ databases">
        <authorList>
            <person name="Muzny D."/>
            <person name="Qin X."/>
            <person name="Buhay C."/>
            <person name="Dugan-Rocha S."/>
            <person name="Ding Y."/>
            <person name="Chen G."/>
            <person name="Hawes A."/>
            <person name="Holder M."/>
            <person name="Jhangiani S."/>
            <person name="Johnson A."/>
            <person name="Khan Z."/>
            <person name="Li Z."/>
            <person name="Liu W."/>
            <person name="Liu X."/>
            <person name="Perez L."/>
            <person name="Shen H."/>
            <person name="Wang Q."/>
            <person name="Watt J."/>
            <person name="Xi L."/>
            <person name="Xin Y."/>
            <person name="Zhou J."/>
            <person name="Deng J."/>
            <person name="Jiang H."/>
            <person name="Liu Y."/>
            <person name="Qu J."/>
            <person name="Song X.-Z."/>
            <person name="Zhang L."/>
            <person name="Villasana D."/>
            <person name="Johnson A."/>
            <person name="Liu J."/>
            <person name="Liyanage D."/>
            <person name="Lorensuhewa L."/>
            <person name="Robinson T."/>
            <person name="Song A."/>
            <person name="Song B.-B."/>
            <person name="Dinh H."/>
            <person name="Thornton R."/>
            <person name="Coyle M."/>
            <person name="Francisco L."/>
            <person name="Jackson L."/>
            <person name="Javaid M."/>
            <person name="Korchina V."/>
            <person name="Kovar C."/>
            <person name="Mata R."/>
            <person name="Mathew T."/>
            <person name="Ngo R."/>
            <person name="Nguyen L."/>
            <person name="Nguyen N."/>
            <person name="Okwuonu G."/>
            <person name="Ongeri F."/>
            <person name="Pham C."/>
            <person name="Simmons D."/>
            <person name="Wilczek-Boney K."/>
            <person name="Hale W."/>
            <person name="Jakkamsetti A."/>
            <person name="Pham P."/>
            <person name="Ruth R."/>
            <person name="San Lucas F."/>
            <person name="Warren J."/>
            <person name="Zhang J."/>
            <person name="Zhao Z."/>
            <person name="Zhou C."/>
            <person name="Zhu D."/>
            <person name="Lee S."/>
            <person name="Bess C."/>
            <person name="Blankenburg K."/>
            <person name="Forbes L."/>
            <person name="Fu Q."/>
            <person name="Gubbala S."/>
            <person name="Hirani K."/>
            <person name="Jayaseelan J.C."/>
            <person name="Lara F."/>
            <person name="Munidasa M."/>
            <person name="Palculict T."/>
            <person name="Patil S."/>
            <person name="Pu L.-L."/>
            <person name="Saada N."/>
            <person name="Tang L."/>
            <person name="Weissenberger G."/>
            <person name="Zhu Y."/>
            <person name="Hemphill L."/>
            <person name="Shang Y."/>
            <person name="Youmans B."/>
            <person name="Ayvaz T."/>
            <person name="Ross M."/>
            <person name="Santibanez J."/>
            <person name="Aqrawi P."/>
            <person name="Gross S."/>
            <person name="Joshi V."/>
            <person name="Fowler G."/>
            <person name="Nazareth L."/>
            <person name="Reid J."/>
            <person name="Worley K."/>
            <person name="Petrosino J."/>
            <person name="Highlander S."/>
            <person name="Gibbs R."/>
        </authorList>
    </citation>
    <scope>NUCLEOTIDE SEQUENCE [LARGE SCALE GENOMIC DNA]</scope>
    <source>
        <strain evidence="11 12">DSM 10105</strain>
    </source>
</reference>
<evidence type="ECO:0000259" key="10">
    <source>
        <dbReference type="PROSITE" id="PS50126"/>
    </source>
</evidence>
<evidence type="ECO:0000256" key="4">
    <source>
        <dbReference type="ARBA" id="ARBA00022695"/>
    </source>
</evidence>
<dbReference type="CDD" id="cd11364">
    <property type="entry name" value="RNase_PH_PNPase_2"/>
    <property type="match status" value="1"/>
</dbReference>
<dbReference type="SMART" id="SM00316">
    <property type="entry name" value="S1"/>
    <property type="match status" value="1"/>
</dbReference>
<dbReference type="GO" id="GO:0000287">
    <property type="term" value="F:magnesium ion binding"/>
    <property type="evidence" value="ECO:0007669"/>
    <property type="project" value="UniProtKB-UniRule"/>
</dbReference>
<dbReference type="CDD" id="cd04472">
    <property type="entry name" value="S1_PNPase"/>
    <property type="match status" value="1"/>
</dbReference>
<keyword evidence="2 8" id="KW-0963">Cytoplasm</keyword>
<feature type="region of interest" description="Disordered" evidence="9">
    <location>
        <begin position="443"/>
        <end position="471"/>
    </location>
</feature>
<evidence type="ECO:0000256" key="5">
    <source>
        <dbReference type="ARBA" id="ARBA00022723"/>
    </source>
</evidence>
<dbReference type="InterPro" id="IPR036345">
    <property type="entry name" value="ExoRNase_PH_dom2_sf"/>
</dbReference>
<evidence type="ECO:0000256" key="6">
    <source>
        <dbReference type="ARBA" id="ARBA00022842"/>
    </source>
</evidence>
<evidence type="ECO:0000313" key="11">
    <source>
        <dbReference type="EMBL" id="EFT83595.1"/>
    </source>
</evidence>
<feature type="binding site" evidence="8">
    <location>
        <position position="565"/>
    </location>
    <ligand>
        <name>Mg(2+)</name>
        <dbReference type="ChEBI" id="CHEBI:18420"/>
    </ligand>
</feature>
<evidence type="ECO:0000256" key="8">
    <source>
        <dbReference type="HAMAP-Rule" id="MF_01595"/>
    </source>
</evidence>
<dbReference type="SUPFAM" id="SSF54211">
    <property type="entry name" value="Ribosomal protein S5 domain 2-like"/>
    <property type="match status" value="2"/>
</dbReference>
<dbReference type="Pfam" id="PF03726">
    <property type="entry name" value="PNPase"/>
    <property type="match status" value="1"/>
</dbReference>
<gene>
    <name evidence="8" type="primary">pnp</name>
    <name evidence="11" type="synonym">gpsI</name>
    <name evidence="11" type="ORF">HMPREF0620_0600</name>
</gene>
<dbReference type="FunFam" id="3.30.230.70:FF:000002">
    <property type="entry name" value="Polyribonucleotide nucleotidyltransferase"/>
    <property type="match status" value="1"/>
</dbReference>
<dbReference type="AlphaFoldDB" id="E6K1B4"/>
<dbReference type="eggNOG" id="COG1185">
    <property type="taxonomic scope" value="Bacteria"/>
</dbReference>
<dbReference type="InterPro" id="IPR004088">
    <property type="entry name" value="KH_dom_type_1"/>
</dbReference>